<dbReference type="GO" id="GO:0005737">
    <property type="term" value="C:cytoplasm"/>
    <property type="evidence" value="ECO:0007669"/>
    <property type="project" value="UniProtKB-SubCell"/>
</dbReference>
<organism evidence="8 9">
    <name type="scientific">Lachancea mirantina</name>
    <dbReference type="NCBI Taxonomy" id="1230905"/>
    <lineage>
        <taxon>Eukaryota</taxon>
        <taxon>Fungi</taxon>
        <taxon>Dikarya</taxon>
        <taxon>Ascomycota</taxon>
        <taxon>Saccharomycotina</taxon>
        <taxon>Saccharomycetes</taxon>
        <taxon>Saccharomycetales</taxon>
        <taxon>Saccharomycetaceae</taxon>
        <taxon>Lachancea</taxon>
    </lineage>
</organism>
<dbReference type="GO" id="GO:0030488">
    <property type="term" value="P:tRNA methylation"/>
    <property type="evidence" value="ECO:0007669"/>
    <property type="project" value="TreeGrafter"/>
</dbReference>
<reference evidence="8 9" key="1">
    <citation type="submission" date="2016-03" db="EMBL/GenBank/DDBJ databases">
        <authorList>
            <person name="Devillers H."/>
        </authorList>
    </citation>
    <scope>NUCLEOTIDE SEQUENCE [LARGE SCALE GENOMIC DNA]</scope>
    <source>
        <strain evidence="8">CBS 11717</strain>
    </source>
</reference>
<keyword evidence="5" id="KW-0677">Repeat</keyword>
<dbReference type="SUPFAM" id="SSF50978">
    <property type="entry name" value="WD40 repeat-like"/>
    <property type="match status" value="1"/>
</dbReference>
<keyword evidence="2" id="KW-0963">Cytoplasm</keyword>
<evidence type="ECO:0000256" key="1">
    <source>
        <dbReference type="ARBA" id="ARBA00004496"/>
    </source>
</evidence>
<dbReference type="EMBL" id="LT598463">
    <property type="protein sequence ID" value="SCU88382.1"/>
    <property type="molecule type" value="Genomic_DNA"/>
</dbReference>
<protein>
    <submittedName>
        <fullName evidence="8">LAMI_0D09890g1_1</fullName>
    </submittedName>
</protein>
<evidence type="ECO:0000256" key="4">
    <source>
        <dbReference type="ARBA" id="ARBA00022694"/>
    </source>
</evidence>
<comment type="subcellular location">
    <subcellularLocation>
        <location evidence="1">Cytoplasm</location>
    </subcellularLocation>
</comment>
<sequence length="992" mass="110856">MALLSELSHYGPSICVKFVREKVLAGYGPFVHVYDSKNGQLLNVVRIFHINKVHGISVKNETIVIYGGKSVCVVKLLALMEKKDVSSDEKRCHEWIIDAVFHADDKRILILTSYNQVITCGYDGSIESVTGILGEKAILYSGSIRVLSKNEIYVNAGTVLEGIIIWDLIKEKTLLKLTGHEGSIFSVKTSDNGKLIASCSDDRSIKLWNFEDGRLLSTAWGHTARIWDLQFICDNKRIASVSEDSTCRIWRILETSELVLEETYNVHLIKSSWGVDVNEEKLVAATCGNDGKVVLTNLNQDGTMRQSLGSGLSSELAVRDMELGETEIIKGAFWLEFGIVVVTSMGRILKYSNSNSEWSAITEEPRFISFSVMTGIQSQGLILIWSSSGELLLMRFSQNGELIQRKNLSIRSMSKIMNCLLVLSGSDLMIAIESPNSRDPFMCVKLDPKTLDKTMQLSWPKPLKFVSTCLAVLDEKLVVGSRFSSVAVFDMACPNNEPVVWRNLTPGDAISSISFVECTSDEKSLFSVTNRDGFYAFVLLDFKKKSFSVLHNNRVSKGFLEGAFYNESGDYITYGFRSSLFYVFNETKQQEIATEVCGGAHRLWKFFPNLENDVSIFLYVRAKKLHVKKFSGLRTIVLNTGIHGREIRDLTLINKLNFKGLYLLCTGSEDTTVKLNLLDSKTGSIKTVWTQRKHTSGLQRCKFFGSNFMISSGAREELFLWEVNTSMNSNPYIRMLASLPTSSDSPDLRIMDFDFLGFEHFNDFLLATAYSDSAIKVWRYKQKCSKFELLVSGHYKDCCLLNIKFTMFDGKLHLIVSATDGMLILWDLNIVYSSLYERLISGSGAESLPTQSLPEFVSRISVHKAGVRAIDVKALSSKQVRIFSGGDDNALAMTDFKIIEGNHYACEVICRNQSASASTITSVGLFQNGQTLATTSVDQKVQFYNVSENELNIVGKRATTVADTGCLAALELEERAMILIGGMGLSVWNYEY</sequence>
<evidence type="ECO:0000313" key="8">
    <source>
        <dbReference type="EMBL" id="SCU88382.1"/>
    </source>
</evidence>
<dbReference type="AlphaFoldDB" id="A0A1G4JDV8"/>
<evidence type="ECO:0000256" key="6">
    <source>
        <dbReference type="ARBA" id="ARBA00038255"/>
    </source>
</evidence>
<evidence type="ECO:0000256" key="5">
    <source>
        <dbReference type="ARBA" id="ARBA00022737"/>
    </source>
</evidence>
<dbReference type="PANTHER" id="PTHR14344">
    <property type="entry name" value="WD REPEAT PROTEIN"/>
    <property type="match status" value="1"/>
</dbReference>
<feature type="repeat" description="WD" evidence="7">
    <location>
        <begin position="177"/>
        <end position="218"/>
    </location>
</feature>
<dbReference type="InterPro" id="IPR015943">
    <property type="entry name" value="WD40/YVTN_repeat-like_dom_sf"/>
</dbReference>
<name>A0A1G4JDV8_9SACH</name>
<keyword evidence="3 7" id="KW-0853">WD repeat</keyword>
<feature type="repeat" description="WD" evidence="7">
    <location>
        <begin position="219"/>
        <end position="260"/>
    </location>
</feature>
<dbReference type="SMART" id="SM00320">
    <property type="entry name" value="WD40"/>
    <property type="match status" value="8"/>
</dbReference>
<dbReference type="InterPro" id="IPR036322">
    <property type="entry name" value="WD40_repeat_dom_sf"/>
</dbReference>
<dbReference type="PANTHER" id="PTHR14344:SF3">
    <property type="entry name" value="WD REPEAT-CONTAINING PROTEIN 6"/>
    <property type="match status" value="1"/>
</dbReference>
<dbReference type="SUPFAM" id="SSF82171">
    <property type="entry name" value="DPP6 N-terminal domain-like"/>
    <property type="match status" value="1"/>
</dbReference>
<proteinExistence type="inferred from homology"/>
<dbReference type="InterPro" id="IPR001680">
    <property type="entry name" value="WD40_rpt"/>
</dbReference>
<dbReference type="PROSITE" id="PS50082">
    <property type="entry name" value="WD_REPEATS_2"/>
    <property type="match status" value="2"/>
</dbReference>
<gene>
    <name evidence="8" type="ORF">LAMI_0D09890G</name>
</gene>
<dbReference type="InterPro" id="IPR019775">
    <property type="entry name" value="WD40_repeat_CS"/>
</dbReference>
<evidence type="ECO:0000313" key="9">
    <source>
        <dbReference type="Proteomes" id="UP000191024"/>
    </source>
</evidence>
<dbReference type="OrthoDB" id="66881at2759"/>
<keyword evidence="4" id="KW-0819">tRNA processing</keyword>
<dbReference type="Pfam" id="PF00400">
    <property type="entry name" value="WD40"/>
    <property type="match status" value="2"/>
</dbReference>
<dbReference type="Gene3D" id="2.130.10.10">
    <property type="entry name" value="YVTN repeat-like/Quinoprotein amine dehydrogenase"/>
    <property type="match status" value="3"/>
</dbReference>
<dbReference type="PROSITE" id="PS50294">
    <property type="entry name" value="WD_REPEATS_REGION"/>
    <property type="match status" value="1"/>
</dbReference>
<dbReference type="InterPro" id="IPR051973">
    <property type="entry name" value="tRNA_Anticodon_Mtase-Reg"/>
</dbReference>
<accession>A0A1G4JDV8</accession>
<keyword evidence="9" id="KW-1185">Reference proteome</keyword>
<dbReference type="Proteomes" id="UP000191024">
    <property type="component" value="Chromosome D"/>
</dbReference>
<comment type="similarity">
    <text evidence="6">Belongs to the WD repeat WDR6 family.</text>
</comment>
<evidence type="ECO:0000256" key="2">
    <source>
        <dbReference type="ARBA" id="ARBA00022490"/>
    </source>
</evidence>
<evidence type="ECO:0000256" key="7">
    <source>
        <dbReference type="PROSITE-ProRule" id="PRU00221"/>
    </source>
</evidence>
<dbReference type="STRING" id="1230905.A0A1G4JDV8"/>
<evidence type="ECO:0000256" key="3">
    <source>
        <dbReference type="ARBA" id="ARBA00022574"/>
    </source>
</evidence>
<dbReference type="PROSITE" id="PS00678">
    <property type="entry name" value="WD_REPEATS_1"/>
    <property type="match status" value="1"/>
</dbReference>